<proteinExistence type="predicted"/>
<evidence type="ECO:0000313" key="1">
    <source>
        <dbReference type="EMBL" id="CAE7069298.1"/>
    </source>
</evidence>
<organism evidence="1 2">
    <name type="scientific">Rhizoctonia solani</name>
    <dbReference type="NCBI Taxonomy" id="456999"/>
    <lineage>
        <taxon>Eukaryota</taxon>
        <taxon>Fungi</taxon>
        <taxon>Dikarya</taxon>
        <taxon>Basidiomycota</taxon>
        <taxon>Agaricomycotina</taxon>
        <taxon>Agaricomycetes</taxon>
        <taxon>Cantharellales</taxon>
        <taxon>Ceratobasidiaceae</taxon>
        <taxon>Rhizoctonia</taxon>
    </lineage>
</organism>
<dbReference type="EMBL" id="CAJNJQ010000300">
    <property type="protein sequence ID" value="CAE7069298.1"/>
    <property type="molecule type" value="Genomic_DNA"/>
</dbReference>
<sequence length="142" mass="16230">MLRCSIHLYRDSLAQQSESPCLMLLTEAKGDTDRLLLGMSLAGLVKRAKSQLGEQAGFMFGNERFQKQPYVICMGIAAEAWAYGIFYRSERPANFREKKTWNLPSEEWSPTLLWGTNESDEMFDGMVNHAARLLTLMDITRE</sequence>
<name>A0A8H3HWX0_9AGAM</name>
<evidence type="ECO:0000313" key="2">
    <source>
        <dbReference type="Proteomes" id="UP000663827"/>
    </source>
</evidence>
<dbReference type="AlphaFoldDB" id="A0A8H3HWX0"/>
<accession>A0A8H3HWX0</accession>
<dbReference type="Proteomes" id="UP000663827">
    <property type="component" value="Unassembled WGS sequence"/>
</dbReference>
<comment type="caution">
    <text evidence="1">The sequence shown here is derived from an EMBL/GenBank/DDBJ whole genome shotgun (WGS) entry which is preliminary data.</text>
</comment>
<reference evidence="1" key="1">
    <citation type="submission" date="2021-01" db="EMBL/GenBank/DDBJ databases">
        <authorList>
            <person name="Kaushik A."/>
        </authorList>
    </citation>
    <scope>NUCLEOTIDE SEQUENCE</scope>
    <source>
        <strain evidence="1">AG5</strain>
    </source>
</reference>
<protein>
    <submittedName>
        <fullName evidence="1">Uncharacterized protein</fullName>
    </submittedName>
</protein>
<gene>
    <name evidence="1" type="ORF">RDB_LOCUS14165</name>
</gene>